<dbReference type="SMART" id="SM00261">
    <property type="entry name" value="FU"/>
    <property type="match status" value="2"/>
</dbReference>
<dbReference type="SUPFAM" id="SSF56112">
    <property type="entry name" value="Protein kinase-like (PK-like)"/>
    <property type="match status" value="1"/>
</dbReference>
<name>A0A0D8Y2Q9_DICVI</name>
<keyword evidence="2" id="KW-0472">Membrane</keyword>
<dbReference type="InterPro" id="IPR017441">
    <property type="entry name" value="Protein_kinase_ATP_BS"/>
</dbReference>
<reference evidence="4" key="2">
    <citation type="journal article" date="2016" name="Sci. Rep.">
        <title>Dictyocaulus viviparus genome, variome and transcriptome elucidate lungworm biology and support future intervention.</title>
        <authorList>
            <person name="McNulty S.N."/>
            <person name="Strube C."/>
            <person name="Rosa B.A."/>
            <person name="Martin J.C."/>
            <person name="Tyagi R."/>
            <person name="Choi Y.J."/>
            <person name="Wang Q."/>
            <person name="Hallsworth Pepin K."/>
            <person name="Zhang X."/>
            <person name="Ozersky P."/>
            <person name="Wilson R.K."/>
            <person name="Sternberg P.W."/>
            <person name="Gasser R.B."/>
            <person name="Mitreva M."/>
        </authorList>
    </citation>
    <scope>NUCLEOTIDE SEQUENCE [LARGE SCALE GENOMIC DNA]</scope>
    <source>
        <strain evidence="4">HannoverDv2000</strain>
    </source>
</reference>
<dbReference type="OrthoDB" id="6219513at2759"/>
<dbReference type="InterPro" id="IPR006212">
    <property type="entry name" value="Furin_repeat"/>
</dbReference>
<feature type="transmembrane region" description="Helical" evidence="2">
    <location>
        <begin position="320"/>
        <end position="339"/>
    </location>
</feature>
<evidence type="ECO:0000313" key="3">
    <source>
        <dbReference type="EMBL" id="KJH51163.1"/>
    </source>
</evidence>
<dbReference type="Proteomes" id="UP000053766">
    <property type="component" value="Unassembled WGS sequence"/>
</dbReference>
<reference evidence="3 4" key="1">
    <citation type="submission" date="2013-11" db="EMBL/GenBank/DDBJ databases">
        <title>Draft genome of the bovine lungworm Dictyocaulus viviparus.</title>
        <authorList>
            <person name="Mitreva M."/>
        </authorList>
    </citation>
    <scope>NUCLEOTIDE SEQUENCE [LARGE SCALE GENOMIC DNA]</scope>
    <source>
        <strain evidence="3 4">HannoverDv2000</strain>
    </source>
</reference>
<evidence type="ECO:0000313" key="4">
    <source>
        <dbReference type="Proteomes" id="UP000053766"/>
    </source>
</evidence>
<dbReference type="InterPro" id="IPR009030">
    <property type="entry name" value="Growth_fac_rcpt_cys_sf"/>
</dbReference>
<dbReference type="Gene3D" id="2.10.220.10">
    <property type="entry name" value="Hormone Receptor, Insulin-like Growth Factor Receptor 1, Chain A, domain 2"/>
    <property type="match status" value="1"/>
</dbReference>
<keyword evidence="4" id="KW-1185">Reference proteome</keyword>
<dbReference type="SUPFAM" id="SSF57184">
    <property type="entry name" value="Growth factor receptor domain"/>
    <property type="match status" value="1"/>
</dbReference>
<evidence type="ECO:0000256" key="2">
    <source>
        <dbReference type="SAM" id="Phobius"/>
    </source>
</evidence>
<protein>
    <submittedName>
        <fullName evidence="3">Uncharacterized protein</fullName>
    </submittedName>
</protein>
<feature type="binding site" evidence="1">
    <location>
        <position position="304"/>
    </location>
    <ligand>
        <name>ATP</name>
        <dbReference type="ChEBI" id="CHEBI:30616"/>
    </ligand>
</feature>
<sequence length="356" mass="40211">MSLNTYTYDMNMKEIKDRIFWYHCASYQLLHKIPFAYYPLQVVRCLSSNSMHEVCRNVVGHYPSTQPIHGVQLVHCDPCDEQCVECTSSGRNSIANGCVCKEYANEMVEDSICLDKCFDTHYAASFRNKTHPGICKSCHHLCDRGYGCTGPSASDCMQCMFATLQKEEKICLAECPEEFPFLDEFKMCHHTDLNKEREKRSRMIASVFAIVFAVLLISMLIVCIRCRTFKRKLLKEQISNYVNIPEMTPIDPSIRSNMSRVNLITASELQTKGNQLGAGAFGVVYAGFWFPKGKGKIKVPVAIKLVKGIRTANVFIIKPHFNSVLLIPVFSTITMAIFIEGNRNAKRGYANVVSSS</sequence>
<dbReference type="CDD" id="cd00064">
    <property type="entry name" value="FU"/>
    <property type="match status" value="1"/>
</dbReference>
<dbReference type="EMBL" id="KN716189">
    <property type="protein sequence ID" value="KJH51163.1"/>
    <property type="molecule type" value="Genomic_DNA"/>
</dbReference>
<keyword evidence="2" id="KW-1133">Transmembrane helix</keyword>
<gene>
    <name evidence="3" type="ORF">DICVIV_02623</name>
</gene>
<dbReference type="InterPro" id="IPR011009">
    <property type="entry name" value="Kinase-like_dom_sf"/>
</dbReference>
<dbReference type="AlphaFoldDB" id="A0A0D8Y2Q9"/>
<dbReference type="PROSITE" id="PS00107">
    <property type="entry name" value="PROTEIN_KINASE_ATP"/>
    <property type="match status" value="1"/>
</dbReference>
<accession>A0A0D8Y2Q9</accession>
<keyword evidence="1" id="KW-0067">ATP-binding</keyword>
<proteinExistence type="predicted"/>
<keyword evidence="2" id="KW-0812">Transmembrane</keyword>
<dbReference type="GO" id="GO:0005524">
    <property type="term" value="F:ATP binding"/>
    <property type="evidence" value="ECO:0007669"/>
    <property type="project" value="UniProtKB-UniRule"/>
</dbReference>
<organism evidence="3 4">
    <name type="scientific">Dictyocaulus viviparus</name>
    <name type="common">Bovine lungworm</name>
    <dbReference type="NCBI Taxonomy" id="29172"/>
    <lineage>
        <taxon>Eukaryota</taxon>
        <taxon>Metazoa</taxon>
        <taxon>Ecdysozoa</taxon>
        <taxon>Nematoda</taxon>
        <taxon>Chromadorea</taxon>
        <taxon>Rhabditida</taxon>
        <taxon>Rhabditina</taxon>
        <taxon>Rhabditomorpha</taxon>
        <taxon>Strongyloidea</taxon>
        <taxon>Metastrongylidae</taxon>
        <taxon>Dictyocaulus</taxon>
    </lineage>
</organism>
<keyword evidence="1" id="KW-0547">Nucleotide-binding</keyword>
<dbReference type="STRING" id="29172.A0A0D8Y2Q9"/>
<feature type="transmembrane region" description="Helical" evidence="2">
    <location>
        <begin position="203"/>
        <end position="224"/>
    </location>
</feature>
<dbReference type="Gene3D" id="3.30.200.20">
    <property type="entry name" value="Phosphorylase Kinase, domain 1"/>
    <property type="match status" value="1"/>
</dbReference>
<evidence type="ECO:0000256" key="1">
    <source>
        <dbReference type="PROSITE-ProRule" id="PRU10141"/>
    </source>
</evidence>